<reference evidence="2" key="1">
    <citation type="submission" date="2019-04" db="EMBL/GenBank/DDBJ databases">
        <title>Evolution of Biomass-Degrading Anaerobic Consortia Revealed by Metagenomics.</title>
        <authorList>
            <person name="Peng X."/>
        </authorList>
    </citation>
    <scope>NUCLEOTIDE SEQUENCE</scope>
    <source>
        <strain evidence="2">SIG12</strain>
    </source>
</reference>
<evidence type="ECO:0000313" key="3">
    <source>
        <dbReference type="Proteomes" id="UP000762703"/>
    </source>
</evidence>
<organism evidence="2 3">
    <name type="scientific">Methanobrevibacter millerae</name>
    <dbReference type="NCBI Taxonomy" id="230361"/>
    <lineage>
        <taxon>Archaea</taxon>
        <taxon>Methanobacteriati</taxon>
        <taxon>Methanobacteriota</taxon>
        <taxon>Methanomada group</taxon>
        <taxon>Methanobacteria</taxon>
        <taxon>Methanobacteriales</taxon>
        <taxon>Methanobacteriaceae</taxon>
        <taxon>Methanobrevibacter</taxon>
    </lineage>
</organism>
<comment type="caution">
    <text evidence="2">The sequence shown here is derived from an EMBL/GenBank/DDBJ whole genome shotgun (WGS) entry which is preliminary data.</text>
</comment>
<keyword evidence="1" id="KW-0472">Membrane</keyword>
<feature type="transmembrane region" description="Helical" evidence="1">
    <location>
        <begin position="7"/>
        <end position="28"/>
    </location>
</feature>
<feature type="transmembrane region" description="Helical" evidence="1">
    <location>
        <begin position="34"/>
        <end position="55"/>
    </location>
</feature>
<gene>
    <name evidence="2" type="ORF">E7Z73_03615</name>
</gene>
<protein>
    <submittedName>
        <fullName evidence="2">Uncharacterized protein</fullName>
    </submittedName>
</protein>
<evidence type="ECO:0000256" key="1">
    <source>
        <dbReference type="SAM" id="Phobius"/>
    </source>
</evidence>
<name>A0A8T3VJ77_9EURY</name>
<proteinExistence type="predicted"/>
<keyword evidence="1" id="KW-1133">Transmembrane helix</keyword>
<dbReference type="Proteomes" id="UP000762703">
    <property type="component" value="Unassembled WGS sequence"/>
</dbReference>
<dbReference type="EMBL" id="SUTE01000030">
    <property type="protein sequence ID" value="MBE6504821.1"/>
    <property type="molecule type" value="Genomic_DNA"/>
</dbReference>
<accession>A0A8T3VJ77</accession>
<feature type="transmembrane region" description="Helical" evidence="1">
    <location>
        <begin position="67"/>
        <end position="92"/>
    </location>
</feature>
<sequence>MQSELKPFITLIVFGNIENLILAAQGVGAGVNPVGLAILSFIAVFCWLLIGTLGTKVAIKYARHINFIGGLAIFILGIQAMLGSLPGILHYFHI</sequence>
<keyword evidence="1" id="KW-0812">Transmembrane</keyword>
<dbReference type="AlphaFoldDB" id="A0A8T3VJ77"/>
<evidence type="ECO:0000313" key="2">
    <source>
        <dbReference type="EMBL" id="MBE6504821.1"/>
    </source>
</evidence>
<dbReference type="RefSeq" id="WP_303736466.1">
    <property type="nucleotide sequence ID" value="NZ_SUTE01000030.1"/>
</dbReference>